<keyword evidence="1" id="KW-0732">Signal</keyword>
<dbReference type="GO" id="GO:0005634">
    <property type="term" value="C:nucleus"/>
    <property type="evidence" value="ECO:0007669"/>
    <property type="project" value="InterPro"/>
</dbReference>
<protein>
    <submittedName>
        <fullName evidence="4">Uncharacterized protein</fullName>
    </submittedName>
</protein>
<dbReference type="Gene3D" id="2.130.10.10">
    <property type="entry name" value="YVTN repeat-like/Quinoprotein amine dehydrogenase"/>
    <property type="match status" value="1"/>
</dbReference>
<dbReference type="InterPro" id="IPR058543">
    <property type="entry name" value="Beta-prop_RSE1/DDB1/CPSF1_2nd"/>
</dbReference>
<evidence type="ECO:0000313" key="4">
    <source>
        <dbReference type="EMBL" id="KAG0470852.1"/>
    </source>
</evidence>
<gene>
    <name evidence="4" type="ORF">HPP92_017552</name>
</gene>
<dbReference type="Pfam" id="PF03178">
    <property type="entry name" value="CPSF_A"/>
    <property type="match status" value="1"/>
</dbReference>
<evidence type="ECO:0000313" key="5">
    <source>
        <dbReference type="Proteomes" id="UP000636800"/>
    </source>
</evidence>
<reference evidence="4 5" key="1">
    <citation type="journal article" date="2020" name="Nat. Food">
        <title>A phased Vanilla planifolia genome enables genetic improvement of flavour and production.</title>
        <authorList>
            <person name="Hasing T."/>
            <person name="Tang H."/>
            <person name="Brym M."/>
            <person name="Khazi F."/>
            <person name="Huang T."/>
            <person name="Chambers A.H."/>
        </authorList>
    </citation>
    <scope>NUCLEOTIDE SEQUENCE [LARGE SCALE GENOMIC DNA]</scope>
    <source>
        <tissue evidence="4">Leaf</tissue>
    </source>
</reference>
<comment type="caution">
    <text evidence="4">The sequence shown here is derived from an EMBL/GenBank/DDBJ whole genome shotgun (WGS) entry which is preliminary data.</text>
</comment>
<dbReference type="OrthoDB" id="438291at2759"/>
<dbReference type="GO" id="GO:0003676">
    <property type="term" value="F:nucleic acid binding"/>
    <property type="evidence" value="ECO:0007669"/>
    <property type="project" value="InterPro"/>
</dbReference>
<sequence>MMIPWVLMVLIRLFLHPSMSAYSLEPGSSSGSNLIICLDSGEIYIVAIHSTAGGITVDLSDCLYRCLPCKELVWVKSGFVIGVVEMGDGFVIQLHNGGVIYRSSIQNISPILDFSVVVDHEEKQTELFACCGMSPMGSLRIISGGLSLEKLVKTPPIYQGITGTWSLRMKKDDPYHSFLVLSFVEETRILSVGLRFFDITDVTGFQPDVCTLACGLVSDGLLVQIHRDGVRLCLPTTAAHIEGVLRSMPLCFSWIPSNLSISSGAVGHNLIVVATSNPCFLYVLGIKSASAAYPNELYEIHHLRMQHEVSCISIPEQEINCEWLSTAIHLIKNEKKNTLCREYESNPIFVIGTHKPSVEVVSFVHGQGFRFLTTGAISVEKSLGTPISSCIPEDVRIVSVDKFYVLVGLRNGMLLRYEFPQISMAGHFAENKQSGPDMVMLGSSVRPSFDNLMELIGGSRPVPLQLIAIRRIGISPVVLVPIRDSNDADVIVLGDRPWFLHAARNSLVYTSISFQPATHATSVCFVDCPNGILFVAENSLHLVELGLGKRLNVPKLSINGTLRKVLYYKEGKTLLILRTGLSGASFSSDICQVDPISGALVSKFICEPGETAKCMELVKIGHQNLLVVGTSHWNGRTIMPSGEAELTKGRLIVLNLDGTHDAPESSSSLYCPTSSPPCSISSPMHEILGYSSQSSSCIGNSPDRASDDGIKIAENDSWKFKIVYQNQLSGAVLAICAYLNRYIIASAGNTLNVFCFVTDNPLRLLKYSMTKTRFTITSLTTCFSRIAVGDCRDGILFYSFQDDLRKLELLYSDPELRLVADCTLVNMDTAVVSDRRGSISVLSNVNHLEGSESPEKNLLVNCSFYLGESAMRIQKGFFSYKVPVDDAARESDAADVDHGSPCNTIVASTLLGSLLVLIPVTSEERHLLAAVQARLAVHPLTAPVLGNDLVEFRGRSTQACVPNMLDGDMLTQFLELTITQQEAVLAITDDRIPEPLSQVSLQLSVNQVTKLLERIYHAST</sequence>
<dbReference type="Pfam" id="PF23726">
    <property type="entry name" value="Beta-prop_RSE1_2nd"/>
    <property type="match status" value="1"/>
</dbReference>
<dbReference type="AlphaFoldDB" id="A0A835QL34"/>
<feature type="signal peptide" evidence="1">
    <location>
        <begin position="1"/>
        <end position="20"/>
    </location>
</feature>
<dbReference type="InterPro" id="IPR015943">
    <property type="entry name" value="WD40/YVTN_repeat-like_dom_sf"/>
</dbReference>
<dbReference type="InterPro" id="IPR004871">
    <property type="entry name" value="RSE1/DDB1/CPSF1_C"/>
</dbReference>
<evidence type="ECO:0000259" key="3">
    <source>
        <dbReference type="Pfam" id="PF23726"/>
    </source>
</evidence>
<dbReference type="EMBL" id="JADCNL010000008">
    <property type="protein sequence ID" value="KAG0470852.1"/>
    <property type="molecule type" value="Genomic_DNA"/>
</dbReference>
<feature type="domain" description="RSE1/DDB1/CPSF1 C-terminal" evidence="2">
    <location>
        <begin position="716"/>
        <end position="974"/>
    </location>
</feature>
<dbReference type="Proteomes" id="UP000636800">
    <property type="component" value="Unassembled WGS sequence"/>
</dbReference>
<evidence type="ECO:0000256" key="1">
    <source>
        <dbReference type="SAM" id="SignalP"/>
    </source>
</evidence>
<accession>A0A835QL34</accession>
<evidence type="ECO:0000259" key="2">
    <source>
        <dbReference type="Pfam" id="PF03178"/>
    </source>
</evidence>
<name>A0A835QL34_VANPL</name>
<feature type="chain" id="PRO_5032728163" evidence="1">
    <location>
        <begin position="21"/>
        <end position="1020"/>
    </location>
</feature>
<proteinExistence type="predicted"/>
<feature type="domain" description="RSE1/DDB1/CPSF1 second beta-propeller" evidence="3">
    <location>
        <begin position="159"/>
        <end position="544"/>
    </location>
</feature>
<organism evidence="4 5">
    <name type="scientific">Vanilla planifolia</name>
    <name type="common">Vanilla</name>
    <dbReference type="NCBI Taxonomy" id="51239"/>
    <lineage>
        <taxon>Eukaryota</taxon>
        <taxon>Viridiplantae</taxon>
        <taxon>Streptophyta</taxon>
        <taxon>Embryophyta</taxon>
        <taxon>Tracheophyta</taxon>
        <taxon>Spermatophyta</taxon>
        <taxon>Magnoliopsida</taxon>
        <taxon>Liliopsida</taxon>
        <taxon>Asparagales</taxon>
        <taxon>Orchidaceae</taxon>
        <taxon>Vanilloideae</taxon>
        <taxon>Vanilleae</taxon>
        <taxon>Vanilla</taxon>
    </lineage>
</organism>
<keyword evidence="5" id="KW-1185">Reference proteome</keyword>
<dbReference type="PANTHER" id="PTHR10644">
    <property type="entry name" value="DNA REPAIR/RNA PROCESSING CPSF FAMILY"/>
    <property type="match status" value="1"/>
</dbReference>
<dbReference type="InterPro" id="IPR050358">
    <property type="entry name" value="RSE1/DDB1/CFT1"/>
</dbReference>